<evidence type="ECO:0000313" key="3">
    <source>
        <dbReference type="Proteomes" id="UP000552709"/>
    </source>
</evidence>
<dbReference type="InterPro" id="IPR041535">
    <property type="entry name" value="VbhA"/>
</dbReference>
<dbReference type="InterPro" id="IPR033788">
    <property type="entry name" value="VbhA-like"/>
</dbReference>
<dbReference type="Proteomes" id="UP000552709">
    <property type="component" value="Unassembled WGS sequence"/>
</dbReference>
<gene>
    <name evidence="2" type="ORF">HNQ08_003604</name>
</gene>
<feature type="domain" description="Antitoxin VbhA" evidence="1">
    <location>
        <begin position="25"/>
        <end position="71"/>
    </location>
</feature>
<name>A0A7W8JWF3_9DEIO</name>
<dbReference type="AlphaFoldDB" id="A0A7W8JWF3"/>
<evidence type="ECO:0000313" key="2">
    <source>
        <dbReference type="EMBL" id="MBB5364492.1"/>
    </source>
</evidence>
<keyword evidence="3" id="KW-1185">Reference proteome</keyword>
<dbReference type="Gene3D" id="1.10.8.1050">
    <property type="entry name" value="Antitoxin VbhA-like"/>
    <property type="match status" value="1"/>
</dbReference>
<accession>A0A7W8JWF3</accession>
<dbReference type="CDD" id="cd11586">
    <property type="entry name" value="VbhA_like"/>
    <property type="match status" value="1"/>
</dbReference>
<reference evidence="2 3" key="1">
    <citation type="submission" date="2020-08" db="EMBL/GenBank/DDBJ databases">
        <title>Genomic Encyclopedia of Type Strains, Phase IV (KMG-IV): sequencing the most valuable type-strain genomes for metagenomic binning, comparative biology and taxonomic classification.</title>
        <authorList>
            <person name="Goeker M."/>
        </authorList>
    </citation>
    <scope>NUCLEOTIDE SEQUENCE [LARGE SCALE GENOMIC DNA]</scope>
    <source>
        <strain evidence="2 3">DSM 27939</strain>
    </source>
</reference>
<evidence type="ECO:0000259" key="1">
    <source>
        <dbReference type="Pfam" id="PF18495"/>
    </source>
</evidence>
<comment type="caution">
    <text evidence="2">The sequence shown here is derived from an EMBL/GenBank/DDBJ whole genome shotgun (WGS) entry which is preliminary data.</text>
</comment>
<dbReference type="Pfam" id="PF18495">
    <property type="entry name" value="VbhA"/>
    <property type="match status" value="1"/>
</dbReference>
<dbReference type="RefSeq" id="WP_184134925.1">
    <property type="nucleotide sequence ID" value="NZ_JACHFL010000010.1"/>
</dbReference>
<sequence length="74" mass="8275">MTTLDEQLRAQTEAGVVEAGAREKRRKMVRSVAHSSAMEGMPLGQDMRTMLDAYADGTMTTAEIQARLEAKYRR</sequence>
<dbReference type="EMBL" id="JACHFL010000010">
    <property type="protein sequence ID" value="MBB5364492.1"/>
    <property type="molecule type" value="Genomic_DNA"/>
</dbReference>
<organism evidence="2 3">
    <name type="scientific">Deinococcus humi</name>
    <dbReference type="NCBI Taxonomy" id="662880"/>
    <lineage>
        <taxon>Bacteria</taxon>
        <taxon>Thermotogati</taxon>
        <taxon>Deinococcota</taxon>
        <taxon>Deinococci</taxon>
        <taxon>Deinococcales</taxon>
        <taxon>Deinococcaceae</taxon>
        <taxon>Deinococcus</taxon>
    </lineage>
</organism>
<dbReference type="InterPro" id="IPR043038">
    <property type="entry name" value="VbhA_sf"/>
</dbReference>
<protein>
    <recommendedName>
        <fullName evidence="1">Antitoxin VbhA domain-containing protein</fullName>
    </recommendedName>
</protein>
<proteinExistence type="predicted"/>